<reference evidence="1" key="1">
    <citation type="submission" date="2022-07" db="EMBL/GenBank/DDBJ databases">
        <title>Phylogenomic reconstructions and comparative analyses of Kickxellomycotina fungi.</title>
        <authorList>
            <person name="Reynolds N.K."/>
            <person name="Stajich J.E."/>
            <person name="Barry K."/>
            <person name="Grigoriev I.V."/>
            <person name="Crous P."/>
            <person name="Smith M.E."/>
        </authorList>
    </citation>
    <scope>NUCLEOTIDE SEQUENCE</scope>
    <source>
        <strain evidence="1">CBS 109366</strain>
    </source>
</reference>
<comment type="caution">
    <text evidence="1">The sequence shown here is derived from an EMBL/GenBank/DDBJ whole genome shotgun (WGS) entry which is preliminary data.</text>
</comment>
<organism evidence="1 2">
    <name type="scientific">Coemansia nantahalensis</name>
    <dbReference type="NCBI Taxonomy" id="2789366"/>
    <lineage>
        <taxon>Eukaryota</taxon>
        <taxon>Fungi</taxon>
        <taxon>Fungi incertae sedis</taxon>
        <taxon>Zoopagomycota</taxon>
        <taxon>Kickxellomycotina</taxon>
        <taxon>Kickxellomycetes</taxon>
        <taxon>Kickxellales</taxon>
        <taxon>Kickxellaceae</taxon>
        <taxon>Coemansia</taxon>
    </lineage>
</organism>
<name>A0ACC1JSM5_9FUNG</name>
<dbReference type="EMBL" id="JANBUJ010001685">
    <property type="protein sequence ID" value="KAJ2766478.1"/>
    <property type="molecule type" value="Genomic_DNA"/>
</dbReference>
<evidence type="ECO:0000313" key="1">
    <source>
        <dbReference type="EMBL" id="KAJ2766478.1"/>
    </source>
</evidence>
<keyword evidence="2" id="KW-1185">Reference proteome</keyword>
<dbReference type="Proteomes" id="UP001140234">
    <property type="component" value="Unassembled WGS sequence"/>
</dbReference>
<gene>
    <name evidence="1" type="ORF">IWQ57_004344</name>
</gene>
<feature type="non-terminal residue" evidence="1">
    <location>
        <position position="1"/>
    </location>
</feature>
<proteinExistence type="predicted"/>
<protein>
    <submittedName>
        <fullName evidence="1">Uncharacterized protein</fullName>
    </submittedName>
</protein>
<sequence>NPDLHANEVTRVAHGHTAKGSEMPMTRAKGLRREAASSFDPLASDPTPADALSTLEMLASESIANSLAAPTATVGKVAATDDVAQTTVTKRRKMRIVRVYEVKKNKSTTVTVATHSTVVPQTATDALRKRDVIPVYDGPAPVAAVEVDAAAQPTPLYPVEDPVPAAHVIHNQRVENEDDSDAEGDMEMDDVSDATDASDASDASDALSDMALGEQATTAAPESTSATAAPESASATEIKLHNTSSKALSIETVGVASTDLDSLQAEANASAVAAAMAAAMSPTQHAESSASASAAKATPVDSDSDKEDGSDSDSEEESASGKGAELDSDDESDDDDSEKDRPAPKAKARMMLATRGKEDGMAGIQRMAVFGMEAAERAVMDYEQHSTAAGVEILTTEDARPVQDAETSAILSPSDTEPASTAANLERAAKPAHSAHKATDAEDDDDNDSDKDNDNDDDDDDDKEVTKKSKTESSKSSRRGKKEEESDNDDDNDGNSGPDSDEDDDNDSDDDEDSGKKSKKAKSSQKSHPERASRTTASADEDGSAMDIASEDASEGDMDLESEEASEAERDEADEEHKALAEAASESAQQVVELETTHVESGASASDEHHGSGLARGFLQDLFSELEDASDESASGHAASGTADGVLEFETEAARNSDGEEIEFITQIVSDVVAKNAKATHSPSVVAKDSDSDSDDDYEEEYVTRNRMSSASAAKTTATHAAVSSTSRAAAAAASTTSAARFQRNVEDSPDATLVRGAETTPDVDLLKESQNRAINIGMGNLRRHV</sequence>
<accession>A0ACC1JSM5</accession>
<evidence type="ECO:0000313" key="2">
    <source>
        <dbReference type="Proteomes" id="UP001140234"/>
    </source>
</evidence>